<evidence type="ECO:0000313" key="6">
    <source>
        <dbReference type="EMBL" id="CAA0101978.1"/>
    </source>
</evidence>
<evidence type="ECO:0000259" key="5">
    <source>
        <dbReference type="Pfam" id="PF22780"/>
    </source>
</evidence>
<evidence type="ECO:0000256" key="3">
    <source>
        <dbReference type="ARBA" id="ARBA00022827"/>
    </source>
</evidence>
<dbReference type="EMBL" id="CACSII010000010">
    <property type="protein sequence ID" value="CAA0101978.1"/>
    <property type="molecule type" value="Genomic_DNA"/>
</dbReference>
<accession>A0A5S9PC14</accession>
<comment type="cofactor">
    <cofactor evidence="1">
        <name>FAD</name>
        <dbReference type="ChEBI" id="CHEBI:57692"/>
    </cofactor>
</comment>
<dbReference type="SUPFAM" id="SSF51905">
    <property type="entry name" value="FAD/NAD(P)-binding domain"/>
    <property type="match status" value="1"/>
</dbReference>
<dbReference type="InterPro" id="IPR023166">
    <property type="entry name" value="BaiN-like_dom_sf"/>
</dbReference>
<evidence type="ECO:0000313" key="7">
    <source>
        <dbReference type="Proteomes" id="UP000434580"/>
    </source>
</evidence>
<dbReference type="PRINTS" id="PR00411">
    <property type="entry name" value="PNDRDTASEI"/>
</dbReference>
<evidence type="ECO:0000256" key="1">
    <source>
        <dbReference type="ARBA" id="ARBA00001974"/>
    </source>
</evidence>
<feature type="domain" description="RsdA/BaiN/AoA(So)-like insert" evidence="5">
    <location>
        <begin position="214"/>
        <end position="366"/>
    </location>
</feature>
<protein>
    <recommendedName>
        <fullName evidence="8">Ferredoxin--NADP reductase</fullName>
    </recommendedName>
</protein>
<evidence type="ECO:0008006" key="8">
    <source>
        <dbReference type="Google" id="ProtNLM"/>
    </source>
</evidence>
<dbReference type="InterPro" id="IPR057661">
    <property type="entry name" value="RsdA/BaiN/AoA(So)_Rossmann"/>
</dbReference>
<evidence type="ECO:0000259" key="4">
    <source>
        <dbReference type="Pfam" id="PF03486"/>
    </source>
</evidence>
<dbReference type="SUPFAM" id="SSF160996">
    <property type="entry name" value="HI0933 insert domain-like"/>
    <property type="match status" value="1"/>
</dbReference>
<sequence>MSGVDGAAFNQEQFMSSNAQYKPVIVLGAGASGLMCAIEAGRRGRDVLVLNNANKPGKKILMSGGGRCNFTNLEVGPENYLSENPHFCRSALSQYTQWDFIGKVLEHSIAYEEREHGQLFCVNSAKDILNMLLDECASVGAEIRNKCDVQQVIPLDAAVKAHPDARYKLQTLQGDFYCHSLVIATGALSIPTMGATGFGYQLADSLGLPVIERRAGLVPFTFTGDLKSTCEHLSGIAIPATITCNGQQFTEALLFTHRGMSGPVVLQISNYWQLGDTISIDLLPSEDLQSQLAAFKQQHPKTLLRSLLTEYLPKRLVMALQARCWADYADTPMAEIPDRILHNVAEQIHRWVVKPSGTEGYRTAEVTLGGVSTQVLSSKTMECNQWPGLYFIGEVVDVTGHLGGYNFQWAWSSGFVAGKNV</sequence>
<dbReference type="PANTHER" id="PTHR42887">
    <property type="entry name" value="OS12G0638800 PROTEIN"/>
    <property type="match status" value="1"/>
</dbReference>
<keyword evidence="3" id="KW-0274">FAD</keyword>
<gene>
    <name evidence="6" type="ORF">DPBNPPHM_03951</name>
</gene>
<proteinExistence type="predicted"/>
<dbReference type="Pfam" id="PF22780">
    <property type="entry name" value="HI0933_like_1st"/>
    <property type="match status" value="1"/>
</dbReference>
<dbReference type="PRINTS" id="PR00368">
    <property type="entry name" value="FADPNR"/>
</dbReference>
<dbReference type="PANTHER" id="PTHR42887:SF2">
    <property type="entry name" value="OS12G0638800 PROTEIN"/>
    <property type="match status" value="1"/>
</dbReference>
<feature type="domain" description="RsdA/BaiN/AoA(So)-like Rossmann fold-like" evidence="4">
    <location>
        <begin position="24"/>
        <end position="419"/>
    </location>
</feature>
<evidence type="ECO:0000256" key="2">
    <source>
        <dbReference type="ARBA" id="ARBA00022630"/>
    </source>
</evidence>
<dbReference type="InterPro" id="IPR036188">
    <property type="entry name" value="FAD/NAD-bd_sf"/>
</dbReference>
<dbReference type="Gene3D" id="2.40.30.10">
    <property type="entry name" value="Translation factors"/>
    <property type="match status" value="1"/>
</dbReference>
<dbReference type="InterPro" id="IPR004792">
    <property type="entry name" value="BaiN-like"/>
</dbReference>
<dbReference type="Pfam" id="PF03486">
    <property type="entry name" value="HI0933_like"/>
    <property type="match status" value="1"/>
</dbReference>
<keyword evidence="2" id="KW-0285">Flavoprotein</keyword>
<reference evidence="6 7" key="1">
    <citation type="submission" date="2019-11" db="EMBL/GenBank/DDBJ databases">
        <authorList>
            <person name="Holert J."/>
        </authorList>
    </citation>
    <scope>NUCLEOTIDE SEQUENCE [LARGE SCALE GENOMIC DNA]</scope>
    <source>
        <strain evidence="6">BC5_2</strain>
    </source>
</reference>
<dbReference type="InterPro" id="IPR055178">
    <property type="entry name" value="RsdA/BaiN/AoA(So)-like_dom"/>
</dbReference>
<organism evidence="6 7">
    <name type="scientific">BD1-7 clade bacterium</name>
    <dbReference type="NCBI Taxonomy" id="2029982"/>
    <lineage>
        <taxon>Bacteria</taxon>
        <taxon>Pseudomonadati</taxon>
        <taxon>Pseudomonadota</taxon>
        <taxon>Gammaproteobacteria</taxon>
        <taxon>Cellvibrionales</taxon>
        <taxon>Spongiibacteraceae</taxon>
        <taxon>BD1-7 clade</taxon>
    </lineage>
</organism>
<dbReference type="Gene3D" id="1.10.8.260">
    <property type="entry name" value="HI0933 insert domain-like"/>
    <property type="match status" value="1"/>
</dbReference>
<dbReference type="NCBIfam" id="TIGR00275">
    <property type="entry name" value="aminoacetone oxidase family FAD-binding enzyme"/>
    <property type="match status" value="1"/>
</dbReference>
<dbReference type="Proteomes" id="UP000434580">
    <property type="component" value="Unassembled WGS sequence"/>
</dbReference>
<dbReference type="AlphaFoldDB" id="A0A5S9PC14"/>
<dbReference type="Gene3D" id="3.50.50.60">
    <property type="entry name" value="FAD/NAD(P)-binding domain"/>
    <property type="match status" value="1"/>
</dbReference>
<name>A0A5S9PC14_9GAMM</name>